<sequence length="116" mass="12443">MSGIYNCQATNIKGDKWKAVDVTVQYAPSGPVVYVSPNATIQAGNPLNVTCESDGSPAPTYSWQIPENAEVMYSRDRSSIIILTAAFTHNGTYTCMASNTHGVAQSQQEVTIKPGE</sequence>
<dbReference type="SMART" id="SM00409">
    <property type="entry name" value="IG"/>
    <property type="match status" value="1"/>
</dbReference>
<dbReference type="Proteomes" id="UP001176940">
    <property type="component" value="Unassembled WGS sequence"/>
</dbReference>
<dbReference type="Gene3D" id="2.60.40.10">
    <property type="entry name" value="Immunoglobulins"/>
    <property type="match status" value="1"/>
</dbReference>
<organism evidence="2 3">
    <name type="scientific">Ranitomeya imitator</name>
    <name type="common">mimic poison frog</name>
    <dbReference type="NCBI Taxonomy" id="111125"/>
    <lineage>
        <taxon>Eukaryota</taxon>
        <taxon>Metazoa</taxon>
        <taxon>Chordata</taxon>
        <taxon>Craniata</taxon>
        <taxon>Vertebrata</taxon>
        <taxon>Euteleostomi</taxon>
        <taxon>Amphibia</taxon>
        <taxon>Batrachia</taxon>
        <taxon>Anura</taxon>
        <taxon>Neobatrachia</taxon>
        <taxon>Hyloidea</taxon>
        <taxon>Dendrobatidae</taxon>
        <taxon>Dendrobatinae</taxon>
        <taxon>Ranitomeya</taxon>
    </lineage>
</organism>
<dbReference type="PANTHER" id="PTHR46013">
    <property type="entry name" value="VASCULAR CELL ADHESION MOLECULE 1"/>
    <property type="match status" value="1"/>
</dbReference>
<feature type="domain" description="Ig-like" evidence="1">
    <location>
        <begin position="31"/>
        <end position="111"/>
    </location>
</feature>
<dbReference type="PANTHER" id="PTHR46013:SF7">
    <property type="entry name" value="IG-LIKE DOMAIN-CONTAINING PROTEIN"/>
    <property type="match status" value="1"/>
</dbReference>
<dbReference type="InterPro" id="IPR003599">
    <property type="entry name" value="Ig_sub"/>
</dbReference>
<dbReference type="InterPro" id="IPR003598">
    <property type="entry name" value="Ig_sub2"/>
</dbReference>
<dbReference type="Pfam" id="PF13927">
    <property type="entry name" value="Ig_3"/>
    <property type="match status" value="1"/>
</dbReference>
<accession>A0ABN9LJN6</accession>
<dbReference type="EMBL" id="CAUEEQ010017417">
    <property type="protein sequence ID" value="CAJ0940533.1"/>
    <property type="molecule type" value="Genomic_DNA"/>
</dbReference>
<dbReference type="SUPFAM" id="SSF48726">
    <property type="entry name" value="Immunoglobulin"/>
    <property type="match status" value="1"/>
</dbReference>
<protein>
    <recommendedName>
        <fullName evidence="1">Ig-like domain-containing protein</fullName>
    </recommendedName>
</protein>
<evidence type="ECO:0000259" key="1">
    <source>
        <dbReference type="PROSITE" id="PS50835"/>
    </source>
</evidence>
<keyword evidence="3" id="KW-1185">Reference proteome</keyword>
<dbReference type="InterPro" id="IPR036179">
    <property type="entry name" value="Ig-like_dom_sf"/>
</dbReference>
<comment type="caution">
    <text evidence="2">The sequence shown here is derived from an EMBL/GenBank/DDBJ whole genome shotgun (WGS) entry which is preliminary data.</text>
</comment>
<gene>
    <name evidence="2" type="ORF">RIMI_LOCUS8680441</name>
</gene>
<dbReference type="SMART" id="SM00408">
    <property type="entry name" value="IGc2"/>
    <property type="match status" value="1"/>
</dbReference>
<dbReference type="InterPro" id="IPR007110">
    <property type="entry name" value="Ig-like_dom"/>
</dbReference>
<name>A0ABN9LJN6_9NEOB</name>
<dbReference type="PROSITE" id="PS50835">
    <property type="entry name" value="IG_LIKE"/>
    <property type="match status" value="1"/>
</dbReference>
<evidence type="ECO:0000313" key="2">
    <source>
        <dbReference type="EMBL" id="CAJ0940533.1"/>
    </source>
</evidence>
<dbReference type="InterPro" id="IPR013783">
    <property type="entry name" value="Ig-like_fold"/>
</dbReference>
<proteinExistence type="predicted"/>
<evidence type="ECO:0000313" key="3">
    <source>
        <dbReference type="Proteomes" id="UP001176940"/>
    </source>
</evidence>
<reference evidence="2" key="1">
    <citation type="submission" date="2023-07" db="EMBL/GenBank/DDBJ databases">
        <authorList>
            <person name="Stuckert A."/>
        </authorList>
    </citation>
    <scope>NUCLEOTIDE SEQUENCE</scope>
</reference>